<dbReference type="AlphaFoldDB" id="A0A1I0CN44"/>
<dbReference type="GO" id="GO:0016757">
    <property type="term" value="F:glycosyltransferase activity"/>
    <property type="evidence" value="ECO:0007669"/>
    <property type="project" value="UniProtKB-KW"/>
</dbReference>
<keyword evidence="5" id="KW-0378">Hydrolase</keyword>
<evidence type="ECO:0000256" key="6">
    <source>
        <dbReference type="ARBA" id="ARBA00022960"/>
    </source>
</evidence>
<evidence type="ECO:0000256" key="5">
    <source>
        <dbReference type="ARBA" id="ARBA00022801"/>
    </source>
</evidence>
<gene>
    <name evidence="12" type="ORF">SAMN03080614_10831</name>
</gene>
<dbReference type="Gene3D" id="2.40.440.10">
    <property type="entry name" value="L,D-transpeptidase catalytic domain-like"/>
    <property type="match status" value="1"/>
</dbReference>
<feature type="domain" description="L,D-TPase catalytic" evidence="11">
    <location>
        <begin position="2"/>
        <end position="109"/>
    </location>
</feature>
<evidence type="ECO:0000256" key="2">
    <source>
        <dbReference type="ARBA" id="ARBA00005992"/>
    </source>
</evidence>
<feature type="active site" description="Nucleophile" evidence="9">
    <location>
        <position position="85"/>
    </location>
</feature>
<dbReference type="PANTHER" id="PTHR30582">
    <property type="entry name" value="L,D-TRANSPEPTIDASE"/>
    <property type="match status" value="1"/>
</dbReference>
<organism evidence="12 13">
    <name type="scientific">Anaerobranca gottschalkii DSM 13577</name>
    <dbReference type="NCBI Taxonomy" id="1120990"/>
    <lineage>
        <taxon>Bacteria</taxon>
        <taxon>Bacillati</taxon>
        <taxon>Bacillota</taxon>
        <taxon>Clostridia</taxon>
        <taxon>Eubacteriales</taxon>
        <taxon>Proteinivoracaceae</taxon>
        <taxon>Anaerobranca</taxon>
    </lineage>
</organism>
<comment type="pathway">
    <text evidence="1 9">Cell wall biogenesis; peptidoglycan biosynthesis.</text>
</comment>
<feature type="domain" description="LysM" evidence="10">
    <location>
        <begin position="130"/>
        <end position="173"/>
    </location>
</feature>
<dbReference type="InterPro" id="IPR050979">
    <property type="entry name" value="LD-transpeptidase"/>
</dbReference>
<keyword evidence="4" id="KW-0808">Transferase</keyword>
<protein>
    <submittedName>
        <fullName evidence="12">L,D-transpeptidase catalytic domain</fullName>
    </submittedName>
</protein>
<dbReference type="CDD" id="cd16913">
    <property type="entry name" value="YkuD_like"/>
    <property type="match status" value="1"/>
</dbReference>
<keyword evidence="13" id="KW-1185">Reference proteome</keyword>
<proteinExistence type="inferred from homology"/>
<dbReference type="OrthoDB" id="9787225at2"/>
<feature type="active site" description="Proton donor/acceptor" evidence="9">
    <location>
        <position position="69"/>
    </location>
</feature>
<accession>A0A1I0CN44</accession>
<dbReference type="InterPro" id="IPR036779">
    <property type="entry name" value="LysM_dom_sf"/>
</dbReference>
<keyword evidence="3" id="KW-0328">Glycosyltransferase</keyword>
<evidence type="ECO:0000313" key="13">
    <source>
        <dbReference type="Proteomes" id="UP000243819"/>
    </source>
</evidence>
<dbReference type="GO" id="GO:0071555">
    <property type="term" value="P:cell wall organization"/>
    <property type="evidence" value="ECO:0007669"/>
    <property type="project" value="UniProtKB-UniRule"/>
</dbReference>
<comment type="similarity">
    <text evidence="2">Belongs to the YkuD family.</text>
</comment>
<dbReference type="RefSeq" id="WP_091351559.1">
    <property type="nucleotide sequence ID" value="NZ_FOIF01000083.1"/>
</dbReference>
<dbReference type="SMART" id="SM00257">
    <property type="entry name" value="LysM"/>
    <property type="match status" value="1"/>
</dbReference>
<dbReference type="GO" id="GO:0018104">
    <property type="term" value="P:peptidoglycan-protein cross-linking"/>
    <property type="evidence" value="ECO:0007669"/>
    <property type="project" value="TreeGrafter"/>
</dbReference>
<reference evidence="13" key="1">
    <citation type="submission" date="2016-10" db="EMBL/GenBank/DDBJ databases">
        <authorList>
            <person name="Varghese N."/>
            <person name="Submissions S."/>
        </authorList>
    </citation>
    <scope>NUCLEOTIDE SEQUENCE [LARGE SCALE GENOMIC DNA]</scope>
    <source>
        <strain evidence="13">DSM 13577</strain>
    </source>
</reference>
<name>A0A1I0CN44_9FIRM</name>
<evidence type="ECO:0000256" key="8">
    <source>
        <dbReference type="ARBA" id="ARBA00023316"/>
    </source>
</evidence>
<dbReference type="SUPFAM" id="SSF54106">
    <property type="entry name" value="LysM domain"/>
    <property type="match status" value="1"/>
</dbReference>
<evidence type="ECO:0000256" key="3">
    <source>
        <dbReference type="ARBA" id="ARBA00022676"/>
    </source>
</evidence>
<evidence type="ECO:0000259" key="11">
    <source>
        <dbReference type="PROSITE" id="PS52029"/>
    </source>
</evidence>
<keyword evidence="6 9" id="KW-0133">Cell shape</keyword>
<dbReference type="SUPFAM" id="SSF141523">
    <property type="entry name" value="L,D-transpeptidase catalytic domain-like"/>
    <property type="match status" value="1"/>
</dbReference>
<dbReference type="Proteomes" id="UP000243819">
    <property type="component" value="Unassembled WGS sequence"/>
</dbReference>
<evidence type="ECO:0000256" key="7">
    <source>
        <dbReference type="ARBA" id="ARBA00022984"/>
    </source>
</evidence>
<dbReference type="Gene3D" id="3.10.350.10">
    <property type="entry name" value="LysM domain"/>
    <property type="match status" value="1"/>
</dbReference>
<dbReference type="EMBL" id="FOIF01000083">
    <property type="protein sequence ID" value="SET20901.1"/>
    <property type="molecule type" value="Genomic_DNA"/>
</dbReference>
<dbReference type="InterPro" id="IPR018392">
    <property type="entry name" value="LysM"/>
</dbReference>
<dbReference type="GO" id="GO:0005576">
    <property type="term" value="C:extracellular region"/>
    <property type="evidence" value="ECO:0007669"/>
    <property type="project" value="TreeGrafter"/>
</dbReference>
<dbReference type="PANTHER" id="PTHR30582:SF24">
    <property type="entry name" value="L,D-TRANSPEPTIDASE ERFK_SRFK-RELATED"/>
    <property type="match status" value="1"/>
</dbReference>
<evidence type="ECO:0000256" key="1">
    <source>
        <dbReference type="ARBA" id="ARBA00004752"/>
    </source>
</evidence>
<keyword evidence="7 9" id="KW-0573">Peptidoglycan synthesis</keyword>
<dbReference type="InterPro" id="IPR005490">
    <property type="entry name" value="LD_TPept_cat_dom"/>
</dbReference>
<dbReference type="CDD" id="cd00118">
    <property type="entry name" value="LysM"/>
    <property type="match status" value="1"/>
</dbReference>
<evidence type="ECO:0000256" key="4">
    <source>
        <dbReference type="ARBA" id="ARBA00022679"/>
    </source>
</evidence>
<evidence type="ECO:0000313" key="12">
    <source>
        <dbReference type="EMBL" id="SET20901.1"/>
    </source>
</evidence>
<dbReference type="GO" id="GO:0008360">
    <property type="term" value="P:regulation of cell shape"/>
    <property type="evidence" value="ECO:0007669"/>
    <property type="project" value="UniProtKB-UniRule"/>
</dbReference>
<dbReference type="PROSITE" id="PS52029">
    <property type="entry name" value="LD_TPASE"/>
    <property type="match status" value="1"/>
</dbReference>
<dbReference type="PROSITE" id="PS51782">
    <property type="entry name" value="LYSM"/>
    <property type="match status" value="1"/>
</dbReference>
<keyword evidence="8 9" id="KW-0961">Cell wall biogenesis/degradation</keyword>
<dbReference type="GO" id="GO:0071972">
    <property type="term" value="F:peptidoglycan L,D-transpeptidase activity"/>
    <property type="evidence" value="ECO:0007669"/>
    <property type="project" value="TreeGrafter"/>
</dbReference>
<dbReference type="STRING" id="1120990.SAMN03080614_10831"/>
<dbReference type="InterPro" id="IPR038063">
    <property type="entry name" value="Transpep_catalytic_dom"/>
</dbReference>
<dbReference type="Pfam" id="PF03734">
    <property type="entry name" value="YkuD"/>
    <property type="match status" value="1"/>
</dbReference>
<dbReference type="UniPathway" id="UPA00219"/>
<evidence type="ECO:0000259" key="10">
    <source>
        <dbReference type="PROSITE" id="PS51782"/>
    </source>
</evidence>
<evidence type="ECO:0000256" key="9">
    <source>
        <dbReference type="PROSITE-ProRule" id="PRU01373"/>
    </source>
</evidence>
<dbReference type="Pfam" id="PF01476">
    <property type="entry name" value="LysM"/>
    <property type="match status" value="1"/>
</dbReference>
<sequence length="174" mass="19641">MSKIIISLNDRKLYFYINNVLQGIYPISIGKPETPTPLGEFTVIEKTVNPGGGLGTRWLGFTREKHGIHGTNNPSTIGKAVSAGCVRMYNHHIEAIYPYVPIGTPIIIKEFYQDQNVSYFDNIYYHSTNKYYTVKPGDSLWKIAQRYGITVQELKKANNLNSDLIFPGQTLVIP</sequence>